<dbReference type="NCBIfam" id="TIGR00755">
    <property type="entry name" value="ksgA"/>
    <property type="match status" value="1"/>
</dbReference>
<dbReference type="HAMAP" id="MF_00607">
    <property type="entry name" value="16SrRNA_methyltr_A"/>
    <property type="match status" value="1"/>
</dbReference>
<evidence type="ECO:0000256" key="2">
    <source>
        <dbReference type="ARBA" id="ARBA00022552"/>
    </source>
</evidence>
<feature type="binding site" evidence="7 8">
    <location>
        <position position="16"/>
    </location>
    <ligand>
        <name>S-adenosyl-L-methionine</name>
        <dbReference type="ChEBI" id="CHEBI:59789"/>
    </ligand>
</feature>
<evidence type="ECO:0000256" key="4">
    <source>
        <dbReference type="ARBA" id="ARBA00022679"/>
    </source>
</evidence>
<evidence type="ECO:0000313" key="10">
    <source>
        <dbReference type="EMBL" id="ABI55622.1"/>
    </source>
</evidence>
<dbReference type="SUPFAM" id="SSF53335">
    <property type="entry name" value="S-adenosyl-L-methionine-dependent methyltransferases"/>
    <property type="match status" value="1"/>
</dbReference>
<dbReference type="InterPro" id="IPR023165">
    <property type="entry name" value="rRNA_Ade_diMease-like_C"/>
</dbReference>
<dbReference type="GO" id="GO:0003723">
    <property type="term" value="F:RNA binding"/>
    <property type="evidence" value="ECO:0007669"/>
    <property type="project" value="UniProtKB-UniRule"/>
</dbReference>
<dbReference type="HOGENOM" id="CLU_041220_0_1_6"/>
<dbReference type="Gene3D" id="3.40.50.150">
    <property type="entry name" value="Vaccinia Virus protein VP39"/>
    <property type="match status" value="1"/>
</dbReference>
<dbReference type="Pfam" id="PF00398">
    <property type="entry name" value="RrnaAD"/>
    <property type="match status" value="1"/>
</dbReference>
<protein>
    <recommendedName>
        <fullName evidence="7">Ribosomal RNA small subunit methyltransferase A</fullName>
        <ecNumber evidence="7">2.1.1.182</ecNumber>
    </recommendedName>
    <alternativeName>
        <fullName evidence="7">16S rRNA (adenine(1518)-N(6)/adenine(1519)-N(6))-dimethyltransferase</fullName>
    </alternativeName>
    <alternativeName>
        <fullName evidence="7">16S rRNA dimethyladenosine transferase</fullName>
    </alternativeName>
    <alternativeName>
        <fullName evidence="7">16S rRNA dimethylase</fullName>
    </alternativeName>
    <alternativeName>
        <fullName evidence="7">S-adenosylmethionine-6-N', N'-adenosyl(rRNA) dimethyltransferase</fullName>
    </alternativeName>
</protein>
<evidence type="ECO:0000256" key="6">
    <source>
        <dbReference type="ARBA" id="ARBA00022884"/>
    </source>
</evidence>
<gene>
    <name evidence="7" type="primary">rsmA</name>
    <name evidence="7" type="synonym">ksgA</name>
    <name evidence="10" type="ordered locus">Mlg_0267</name>
</gene>
<evidence type="ECO:0000259" key="9">
    <source>
        <dbReference type="SMART" id="SM00650"/>
    </source>
</evidence>
<evidence type="ECO:0000313" key="11">
    <source>
        <dbReference type="Proteomes" id="UP000001962"/>
    </source>
</evidence>
<comment type="catalytic activity">
    <reaction evidence="7">
        <text>adenosine(1518)/adenosine(1519) in 16S rRNA + 4 S-adenosyl-L-methionine = N(6)-dimethyladenosine(1518)/N(6)-dimethyladenosine(1519) in 16S rRNA + 4 S-adenosyl-L-homocysteine + 4 H(+)</text>
        <dbReference type="Rhea" id="RHEA:19609"/>
        <dbReference type="Rhea" id="RHEA-COMP:10232"/>
        <dbReference type="Rhea" id="RHEA-COMP:10233"/>
        <dbReference type="ChEBI" id="CHEBI:15378"/>
        <dbReference type="ChEBI" id="CHEBI:57856"/>
        <dbReference type="ChEBI" id="CHEBI:59789"/>
        <dbReference type="ChEBI" id="CHEBI:74411"/>
        <dbReference type="ChEBI" id="CHEBI:74493"/>
        <dbReference type="EC" id="2.1.1.182"/>
    </reaction>
</comment>
<dbReference type="PANTHER" id="PTHR11727">
    <property type="entry name" value="DIMETHYLADENOSINE TRANSFERASE"/>
    <property type="match status" value="1"/>
</dbReference>
<keyword evidence="3 7" id="KW-0489">Methyltransferase</keyword>
<comment type="subcellular location">
    <subcellularLocation>
        <location evidence="7">Cytoplasm</location>
    </subcellularLocation>
</comment>
<dbReference type="InterPro" id="IPR020596">
    <property type="entry name" value="rRNA_Ade_Mease_Trfase_CS"/>
</dbReference>
<dbReference type="PROSITE" id="PS51689">
    <property type="entry name" value="SAM_RNA_A_N6_MT"/>
    <property type="match status" value="1"/>
</dbReference>
<dbReference type="SMART" id="SM00650">
    <property type="entry name" value="rADc"/>
    <property type="match status" value="1"/>
</dbReference>
<dbReference type="eggNOG" id="COG0030">
    <property type="taxonomic scope" value="Bacteria"/>
</dbReference>
<dbReference type="InterPro" id="IPR011530">
    <property type="entry name" value="rRNA_adenine_dimethylase"/>
</dbReference>
<dbReference type="Proteomes" id="UP000001962">
    <property type="component" value="Chromosome"/>
</dbReference>
<dbReference type="InterPro" id="IPR020598">
    <property type="entry name" value="rRNA_Ade_methylase_Trfase_N"/>
</dbReference>
<comment type="function">
    <text evidence="7">Specifically dimethylates two adjacent adenosines (A1518 and A1519) in the loop of a conserved hairpin near the 3'-end of 16S rRNA in the 30S particle. May play a critical role in biogenesis of 30S subunits.</text>
</comment>
<dbReference type="InterPro" id="IPR001737">
    <property type="entry name" value="KsgA/Erm"/>
</dbReference>
<sequence>MNNHRRHRPRKRFGQNFLHDPTLISRMVKAIRPRPGDPLVEIGPGEGALTLPLLRAAGRLTAVELDRDLVAPLQARARTAGELTVHQADALRFDFRQLAPAPPARLRVVGNLPYNISTPLLFHLLESADVIQDMHFTLQKEVVERLAAPPGSKTYGRLSVMVQYRCAVTNLFRLPPGAFRPPPKVDSAFVRLVPHAEPTVDVGDEQAFARLVTQAFSQRRKTLRNTLRPLMSADTIIGVGIDPRERAENLSLEQFAALSQAHTRTKRNASRDTP</sequence>
<keyword evidence="11" id="KW-1185">Reference proteome</keyword>
<dbReference type="EMBL" id="CP000453">
    <property type="protein sequence ID" value="ABI55622.1"/>
    <property type="molecule type" value="Genomic_DNA"/>
</dbReference>
<dbReference type="GO" id="GO:0052908">
    <property type="term" value="F:16S rRNA (adenine(1518)-N(6)/adenine(1519)-N(6))-dimethyltransferase activity"/>
    <property type="evidence" value="ECO:0007669"/>
    <property type="project" value="UniProtKB-EC"/>
</dbReference>
<feature type="binding site" evidence="7 8">
    <location>
        <position position="111"/>
    </location>
    <ligand>
        <name>S-adenosyl-L-methionine</name>
        <dbReference type="ChEBI" id="CHEBI:59789"/>
    </ligand>
</feature>
<feature type="binding site" evidence="7 8">
    <location>
        <position position="89"/>
    </location>
    <ligand>
        <name>S-adenosyl-L-methionine</name>
        <dbReference type="ChEBI" id="CHEBI:59789"/>
    </ligand>
</feature>
<evidence type="ECO:0000256" key="5">
    <source>
        <dbReference type="ARBA" id="ARBA00022691"/>
    </source>
</evidence>
<dbReference type="CDD" id="cd02440">
    <property type="entry name" value="AdoMet_MTases"/>
    <property type="match status" value="1"/>
</dbReference>
<proteinExistence type="inferred from homology"/>
<keyword evidence="1 7" id="KW-0963">Cytoplasm</keyword>
<keyword evidence="5 7" id="KW-0949">S-adenosyl-L-methionine</keyword>
<feature type="binding site" evidence="7 8">
    <location>
        <position position="43"/>
    </location>
    <ligand>
        <name>S-adenosyl-L-methionine</name>
        <dbReference type="ChEBI" id="CHEBI:59789"/>
    </ligand>
</feature>
<feature type="domain" description="Ribosomal RNA adenine methylase transferase N-terminal" evidence="9">
    <location>
        <begin position="23"/>
        <end position="196"/>
    </location>
</feature>
<feature type="binding site" evidence="7 8">
    <location>
        <position position="18"/>
    </location>
    <ligand>
        <name>S-adenosyl-L-methionine</name>
        <dbReference type="ChEBI" id="CHEBI:59789"/>
    </ligand>
</feature>
<dbReference type="PROSITE" id="PS01131">
    <property type="entry name" value="RRNA_A_DIMETH"/>
    <property type="match status" value="1"/>
</dbReference>
<organism evidence="10 11">
    <name type="scientific">Alkalilimnicola ehrlichii (strain ATCC BAA-1101 / DSM 17681 / MLHE-1)</name>
    <dbReference type="NCBI Taxonomy" id="187272"/>
    <lineage>
        <taxon>Bacteria</taxon>
        <taxon>Pseudomonadati</taxon>
        <taxon>Pseudomonadota</taxon>
        <taxon>Gammaproteobacteria</taxon>
        <taxon>Chromatiales</taxon>
        <taxon>Ectothiorhodospiraceae</taxon>
        <taxon>Alkalilimnicola</taxon>
    </lineage>
</organism>
<reference evidence="11" key="1">
    <citation type="submission" date="2006-08" db="EMBL/GenBank/DDBJ databases">
        <title>Complete sequence of Alkalilimnicola ehrilichei MLHE-1.</title>
        <authorList>
            <person name="Copeland A."/>
            <person name="Lucas S."/>
            <person name="Lapidus A."/>
            <person name="Barry K."/>
            <person name="Detter J.C."/>
            <person name="Glavina del Rio T."/>
            <person name="Hammon N."/>
            <person name="Israni S."/>
            <person name="Dalin E."/>
            <person name="Tice H."/>
            <person name="Pitluck S."/>
            <person name="Sims D."/>
            <person name="Brettin T."/>
            <person name="Bruce D."/>
            <person name="Han C."/>
            <person name="Tapia R."/>
            <person name="Gilna P."/>
            <person name="Schmutz J."/>
            <person name="Larimer F."/>
            <person name="Land M."/>
            <person name="Hauser L."/>
            <person name="Kyrpides N."/>
            <person name="Mikhailova N."/>
            <person name="Oremland R.S."/>
            <person name="Hoeft S.E."/>
            <person name="Switzer-Blum J."/>
            <person name="Kulp T."/>
            <person name="King G."/>
            <person name="Tabita R."/>
            <person name="Witte B."/>
            <person name="Santini J.M."/>
            <person name="Basu P."/>
            <person name="Hollibaugh J.T."/>
            <person name="Xie G."/>
            <person name="Stolz J.F."/>
            <person name="Richardson P."/>
        </authorList>
    </citation>
    <scope>NUCLEOTIDE SEQUENCE [LARGE SCALE GENOMIC DNA]</scope>
    <source>
        <strain evidence="11">ATCC BAA-1101 / DSM 17681 / MLHE-1</strain>
    </source>
</reference>
<evidence type="ECO:0000256" key="7">
    <source>
        <dbReference type="HAMAP-Rule" id="MF_00607"/>
    </source>
</evidence>
<dbReference type="EC" id="2.1.1.182" evidence="7"/>
<feature type="binding site" evidence="7 8">
    <location>
        <position position="64"/>
    </location>
    <ligand>
        <name>S-adenosyl-L-methionine</name>
        <dbReference type="ChEBI" id="CHEBI:59789"/>
    </ligand>
</feature>
<dbReference type="Gene3D" id="1.10.8.100">
    <property type="entry name" value="Ribosomal RNA adenine dimethylase-like, domain 2"/>
    <property type="match status" value="1"/>
</dbReference>
<dbReference type="AlphaFoldDB" id="Q0AC15"/>
<dbReference type="InterPro" id="IPR029063">
    <property type="entry name" value="SAM-dependent_MTases_sf"/>
</dbReference>
<name>Q0AC15_ALKEH</name>
<dbReference type="KEGG" id="aeh:Mlg_0267"/>
<accession>Q0AC15</accession>
<keyword evidence="2 7" id="KW-0698">rRNA processing</keyword>
<dbReference type="GO" id="GO:0005829">
    <property type="term" value="C:cytosol"/>
    <property type="evidence" value="ECO:0007669"/>
    <property type="project" value="TreeGrafter"/>
</dbReference>
<dbReference type="OrthoDB" id="9814755at2"/>
<keyword evidence="6 7" id="KW-0694">RNA-binding</keyword>
<comment type="similarity">
    <text evidence="7">Belongs to the class I-like SAM-binding methyltransferase superfamily. rRNA adenine N(6)-methyltransferase family. RsmA subfamily.</text>
</comment>
<dbReference type="RefSeq" id="WP_011628018.1">
    <property type="nucleotide sequence ID" value="NC_008340.1"/>
</dbReference>
<dbReference type="FunFam" id="1.10.8.100:FF:000001">
    <property type="entry name" value="Ribosomal RNA small subunit methyltransferase A"/>
    <property type="match status" value="1"/>
</dbReference>
<evidence type="ECO:0000256" key="1">
    <source>
        <dbReference type="ARBA" id="ARBA00022490"/>
    </source>
</evidence>
<evidence type="ECO:0000256" key="3">
    <source>
        <dbReference type="ARBA" id="ARBA00022603"/>
    </source>
</evidence>
<keyword evidence="4 7" id="KW-0808">Transferase</keyword>
<evidence type="ECO:0000256" key="8">
    <source>
        <dbReference type="PROSITE-ProRule" id="PRU01026"/>
    </source>
</evidence>
<dbReference type="PANTHER" id="PTHR11727:SF7">
    <property type="entry name" value="DIMETHYLADENOSINE TRANSFERASE-RELATED"/>
    <property type="match status" value="1"/>
</dbReference>